<sequence>MGQAPSGQGPAGGTDPPIGPRGRKTSAKGIFQCSKNNALQAPFLLSLRPAGVGRISLLSYSNFPK</sequence>
<dbReference type="AlphaFoldDB" id="A0A1W1XEY8"/>
<name>A0A1W1XEY8_9BACT</name>
<evidence type="ECO:0000313" key="2">
    <source>
        <dbReference type="EMBL" id="SMC22427.1"/>
    </source>
</evidence>
<feature type="region of interest" description="Disordered" evidence="1">
    <location>
        <begin position="1"/>
        <end position="28"/>
    </location>
</feature>
<gene>
    <name evidence="2" type="ORF">SAMN02746041_01441</name>
</gene>
<dbReference type="EMBL" id="FWXF01000006">
    <property type="protein sequence ID" value="SMC22427.1"/>
    <property type="molecule type" value="Genomic_DNA"/>
</dbReference>
<evidence type="ECO:0000313" key="3">
    <source>
        <dbReference type="Proteomes" id="UP000192783"/>
    </source>
</evidence>
<organism evidence="2 3">
    <name type="scientific">Desulfacinum hydrothermale DSM 13146</name>
    <dbReference type="NCBI Taxonomy" id="1121390"/>
    <lineage>
        <taxon>Bacteria</taxon>
        <taxon>Pseudomonadati</taxon>
        <taxon>Thermodesulfobacteriota</taxon>
        <taxon>Syntrophobacteria</taxon>
        <taxon>Syntrophobacterales</taxon>
        <taxon>Syntrophobacteraceae</taxon>
        <taxon>Desulfacinum</taxon>
    </lineage>
</organism>
<evidence type="ECO:0000256" key="1">
    <source>
        <dbReference type="SAM" id="MobiDB-lite"/>
    </source>
</evidence>
<protein>
    <submittedName>
        <fullName evidence="2">Uncharacterized protein</fullName>
    </submittedName>
</protein>
<dbReference type="STRING" id="1121390.SAMN02746041_01441"/>
<dbReference type="Proteomes" id="UP000192783">
    <property type="component" value="Unassembled WGS sequence"/>
</dbReference>
<reference evidence="2 3" key="1">
    <citation type="submission" date="2017-04" db="EMBL/GenBank/DDBJ databases">
        <authorList>
            <person name="Afonso C.L."/>
            <person name="Miller P.J."/>
            <person name="Scott M.A."/>
            <person name="Spackman E."/>
            <person name="Goraichik I."/>
            <person name="Dimitrov K.M."/>
            <person name="Suarez D.L."/>
            <person name="Swayne D.E."/>
        </authorList>
    </citation>
    <scope>NUCLEOTIDE SEQUENCE [LARGE SCALE GENOMIC DNA]</scope>
    <source>
        <strain evidence="2 3">DSM 13146</strain>
    </source>
</reference>
<keyword evidence="3" id="KW-1185">Reference proteome</keyword>
<proteinExistence type="predicted"/>
<accession>A0A1W1XEY8</accession>